<dbReference type="Pfam" id="PF21077">
    <property type="entry name" value="GDH_ACT3"/>
    <property type="match status" value="1"/>
</dbReference>
<dbReference type="Pfam" id="PF21078">
    <property type="entry name" value="GDH_HM3"/>
    <property type="match status" value="1"/>
</dbReference>
<proteinExistence type="predicted"/>
<protein>
    <submittedName>
        <fullName evidence="7">NAD-glutamate dehydrogenase</fullName>
    </submittedName>
</protein>
<organism evidence="7 8">
    <name type="scientific">Erythrobacter rubeus</name>
    <dbReference type="NCBI Taxonomy" id="2760803"/>
    <lineage>
        <taxon>Bacteria</taxon>
        <taxon>Pseudomonadati</taxon>
        <taxon>Pseudomonadota</taxon>
        <taxon>Alphaproteobacteria</taxon>
        <taxon>Sphingomonadales</taxon>
        <taxon>Erythrobacteraceae</taxon>
        <taxon>Erythrobacter/Porphyrobacter group</taxon>
        <taxon>Erythrobacter</taxon>
    </lineage>
</organism>
<dbReference type="Pfam" id="PF21075">
    <property type="entry name" value="GDH_ACT1"/>
    <property type="match status" value="1"/>
</dbReference>
<dbReference type="InterPro" id="IPR024727">
    <property type="entry name" value="NAD_Glu_DH_N_ACT1"/>
</dbReference>
<dbReference type="InterPro" id="IPR046346">
    <property type="entry name" value="Aminoacid_DH-like_N_sf"/>
</dbReference>
<dbReference type="RefSeq" id="WP_190788481.1">
    <property type="nucleotide sequence ID" value="NZ_JACXLC010000001.1"/>
</dbReference>
<dbReference type="InterPro" id="IPR048381">
    <property type="entry name" value="GDH_C"/>
</dbReference>
<dbReference type="InterPro" id="IPR049062">
    <property type="entry name" value="NAD_Glu_DH_ACT2"/>
</dbReference>
<feature type="domain" description="NAD-glutamate dehydrogenase ACT3" evidence="6">
    <location>
        <begin position="521"/>
        <end position="588"/>
    </location>
</feature>
<evidence type="ECO:0000259" key="2">
    <source>
        <dbReference type="Pfam" id="PF05088"/>
    </source>
</evidence>
<dbReference type="InterPro" id="IPR049059">
    <property type="entry name" value="NAD_Glu_DH_HM1"/>
</dbReference>
<feature type="domain" description="NAD-specific glutamate dehydrogenase C-terminal" evidence="3">
    <location>
        <begin position="1230"/>
        <end position="1550"/>
    </location>
</feature>
<keyword evidence="1" id="KW-0560">Oxidoreductase</keyword>
<dbReference type="EMBL" id="JACXLC010000001">
    <property type="protein sequence ID" value="MBD2843080.1"/>
    <property type="molecule type" value="Genomic_DNA"/>
</dbReference>
<evidence type="ECO:0000256" key="1">
    <source>
        <dbReference type="ARBA" id="ARBA00023002"/>
    </source>
</evidence>
<dbReference type="InterPro" id="IPR028971">
    <property type="entry name" value="NAD-GDH_cat"/>
</dbReference>
<keyword evidence="8" id="KW-1185">Reference proteome</keyword>
<dbReference type="SUPFAM" id="SSF53223">
    <property type="entry name" value="Aminoacid dehydrogenase-like, N-terminal domain"/>
    <property type="match status" value="1"/>
</dbReference>
<evidence type="ECO:0000313" key="8">
    <source>
        <dbReference type="Proteomes" id="UP000635384"/>
    </source>
</evidence>
<dbReference type="InterPro" id="IPR049064">
    <property type="entry name" value="NAD_Glu_DH_ACT3"/>
</dbReference>
<accession>A0ABR8KUP6</accession>
<dbReference type="Proteomes" id="UP000635384">
    <property type="component" value="Unassembled WGS sequence"/>
</dbReference>
<dbReference type="Pfam" id="PF21079">
    <property type="entry name" value="GDH_HM2"/>
    <property type="match status" value="1"/>
</dbReference>
<evidence type="ECO:0000259" key="5">
    <source>
        <dbReference type="Pfam" id="PF21076"/>
    </source>
</evidence>
<sequence>MAAKPKRKSPAAPSGKTALHKTLEKHLKAAILPGDDALEGEQLGETTDFLLAAAATRQPARSALKLESATGERRRLRIAIVNDDMPFLVDSIAATIAAQGLSIDRLVHPVIGVERDEAGNLVKFAEAKANGTSSESLIYIETPRVDARQRRELVNQLRVTLGDVRAAVGDWAKVRKATKADADTIRSSDDESAALLDWLNLGMLTQLGHITLHRDGRETDIMGICRKSARQLLAETSYERAFAWFDDPKPGRGPRELLIIKSNVLSTVHRRVPLDLFVVPVRDGKGEVTALSIHAGVWTSAALASPPSEVPILRAALASLTDDLGFDPSGHAGKALIHAFTSLPHDVLIAFNEDDIRTLATAMMSLVDRPRPRLVMIQSPLGRHLFAFVWLPRDMLSTDVRLQIENMLSMAPGTEVLDWTLEVEGGALAMFQYLLDIRSAEALPDAGAIEAQLEDMLRGWNNAVENHLADIDDAARSAAIAGRYASAFPPMFRTLYGPTEAAADIVRLRGLAGGENEARDARLYRLPADPADRLRLKVYHIGGELALSDAVPALENFGFTVIGETATRLEGGTLGNVHDFTLRLLPGDDGDAILDRAHIIEAAIAEVLNGVAEDDAFNRLVVGTALAARDTGWLRAIYRYLRQTGMSFTIYTVVDALGRAPSVTRALIDLFAARHDPDFDSDRKDAIEGAETAYARGLAKVSAINDDRLLRLYRAVIDAILRTNAFAPAAAEALAFKIDSSLVPNLPKPVPWREIFVYSRRVEGIHLRSGAIARGGLRWSDRRDDFRTEILGLMKAQRVKNAVIVPTGAKGGFYPKELPSPAIDREGWAAEGQASYEVFIRTLLSVTDNIVDGKVVHPEKVAIHDGEDPYFVVAADKGTARFSDVANAIAESKDFWLDDAFASGGSNGYDHKAMGITARGAWVSVQRHFLEMGVDVQKDSIRVAGCGDMSGDVFGNGMLLSKAIKLVAAFDHRHIFIDPDPDPAASWKERKRLYDLPRSSWEDYNPDLISRGGGIYSRDLKRIKLSKKARTMLGIEDKEIEPDALVSAILKAELDLIWFGGIGTYIKAEAESHIAVGDPANDALRVDARDVRAKVIGEGANLGITQAGRIAFSLGGGRINTDFIDNSAGVDCSDNEVNIKIALAAATRDGSLTEKKRNNLLAKMTDEVAEIVLEDNRLQALALSIAEAGGPDATASYVRLIEQLEHAGDLDRRTEGLADGEALSRRAADGQGLTRPELAVLLSSAKLVLQDAIEASGLPDDPVLEDSLIALFPQPMRKAYAEQIREHRLRRELVATDLSNRIVNRLGLVHAFELAEEEGAGLSDVAAAFVVVEHLFGLADLWDDLDNAAMSESARLILFDRLAAAVANLMSDVLRTSAGQIEAGEMIANLASGVTKLTAARETLLSAENRERSDNLRKYFTDNGAPEALAVRVANLFDYDGSVGLAQLARKTEIEPEKLTLAFTDIGERIGLDWAQGTAAHMSPSDIWERLLVDGLARDFQHMRLEFLKRLMRRKTGKIDPQGTIAEWAERNETAVEQFRRMVSRAQERPPVAPAVLAQIASQARNLLER</sequence>
<dbReference type="InterPro" id="IPR036291">
    <property type="entry name" value="NAD(P)-bd_dom_sf"/>
</dbReference>
<dbReference type="Pfam" id="PF21074">
    <property type="entry name" value="GDH_C"/>
    <property type="match status" value="1"/>
</dbReference>
<dbReference type="InterPro" id="IPR007780">
    <property type="entry name" value="NAD_Glu_DH_bac"/>
</dbReference>
<evidence type="ECO:0000259" key="6">
    <source>
        <dbReference type="Pfam" id="PF21077"/>
    </source>
</evidence>
<dbReference type="Pfam" id="PF05088">
    <property type="entry name" value="Bac_GDH_CD"/>
    <property type="match status" value="1"/>
</dbReference>
<dbReference type="Gene3D" id="3.40.50.720">
    <property type="entry name" value="NAD(P)-binding Rossmann-like Domain"/>
    <property type="match status" value="1"/>
</dbReference>
<reference evidence="7 8" key="1">
    <citation type="submission" date="2020-09" db="EMBL/GenBank/DDBJ databases">
        <authorList>
            <person name="Yoon J.-W."/>
        </authorList>
    </citation>
    <scope>NUCLEOTIDE SEQUENCE [LARGE SCALE GENOMIC DNA]</scope>
    <source>
        <strain evidence="7 8">KMU-140</strain>
    </source>
</reference>
<dbReference type="SUPFAM" id="SSF51735">
    <property type="entry name" value="NAD(P)-binding Rossmann-fold domains"/>
    <property type="match status" value="1"/>
</dbReference>
<evidence type="ECO:0000259" key="4">
    <source>
        <dbReference type="Pfam" id="PF21075"/>
    </source>
</evidence>
<dbReference type="InterPro" id="IPR049058">
    <property type="entry name" value="NAD_Glu_DH_HM2"/>
</dbReference>
<evidence type="ECO:0000259" key="3">
    <source>
        <dbReference type="Pfam" id="PF21074"/>
    </source>
</evidence>
<comment type="caution">
    <text evidence="7">The sequence shown here is derived from an EMBL/GenBank/DDBJ whole genome shotgun (WGS) entry which is preliminary data.</text>
</comment>
<dbReference type="PANTHER" id="PTHR43403">
    <property type="entry name" value="NAD-SPECIFIC GLUTAMATE DEHYDROGENASE"/>
    <property type="match status" value="1"/>
</dbReference>
<feature type="domain" description="NAD-glutamate dehydrogenase N-terminal ACT1" evidence="4">
    <location>
        <begin position="66"/>
        <end position="154"/>
    </location>
</feature>
<gene>
    <name evidence="7" type="ORF">IB285_12530</name>
</gene>
<feature type="domain" description="NAD-glutamate dehydrogenase ACT2" evidence="5">
    <location>
        <begin position="373"/>
        <end position="461"/>
    </location>
</feature>
<feature type="domain" description="NAD-glutamate dehydrogenase catalytic" evidence="2">
    <location>
        <begin position="697"/>
        <end position="1185"/>
    </location>
</feature>
<evidence type="ECO:0000313" key="7">
    <source>
        <dbReference type="EMBL" id="MBD2843080.1"/>
    </source>
</evidence>
<dbReference type="InterPro" id="IPR049056">
    <property type="entry name" value="NAD_Glu_DH_HM3"/>
</dbReference>
<dbReference type="Pfam" id="PF21073">
    <property type="entry name" value="GDH_HM1"/>
    <property type="match status" value="1"/>
</dbReference>
<dbReference type="PIRSF" id="PIRSF036761">
    <property type="entry name" value="GDH_Mll4104"/>
    <property type="match status" value="1"/>
</dbReference>
<dbReference type="PANTHER" id="PTHR43403:SF1">
    <property type="entry name" value="NAD-SPECIFIC GLUTAMATE DEHYDROGENASE"/>
    <property type="match status" value="1"/>
</dbReference>
<name>A0ABR8KUP6_9SPHN</name>
<dbReference type="Pfam" id="PF21076">
    <property type="entry name" value="GDH_ACT2"/>
    <property type="match status" value="1"/>
</dbReference>